<sequence length="449" mass="49064">MSVSQQEQWSSKLGFILAAAGSAIGLGAIWKFPYIAGQNGGGAFFLIFILFTLLLGLPLLLAEFSIGRLTQENAVDSYRKIAPKAKWHWIGILGMIACFILLSFYSVIGGWIIIYLYKAVTGQLNGLSSDQYTQVFGDTISDPIISLIVQLLFILMTIVVVARGVQKGIEQASKIMMPALFILFIVLVIRSITLDGAMAGITFLLQPDFSKLTSKTILEAMGQSFFTLSVGVSVMVTYSSYLPKNQSLPRSAFSIVGMNLVIVLLAGLAIFPAVFALGLEPGAGPVLLFNVLPTVFSQLPLGMLFFIAFLILFLFAALTSAFSMLEIIVSVITKKDIKGRKKWSWIIGIAIFIFGIPSALSYGALGDVTLFGKTFFDLMDYTVSNILMPIGALLIAIFVPLKVKKSVLYDELKQGSGLKRGLFEAWYFLIRFVAPVLIFVVMLDVLGVW</sequence>
<dbReference type="InterPro" id="IPR000175">
    <property type="entry name" value="Na/ntran_symport"/>
</dbReference>
<dbReference type="PANTHER" id="PTHR42948">
    <property type="entry name" value="TRANSPORTER"/>
    <property type="match status" value="1"/>
</dbReference>
<keyword evidence="6" id="KW-0769">Symport</keyword>
<dbReference type="NCBIfam" id="NF037979">
    <property type="entry name" value="Na_transp"/>
    <property type="match status" value="1"/>
</dbReference>
<evidence type="ECO:0000313" key="9">
    <source>
        <dbReference type="Proteomes" id="UP001159179"/>
    </source>
</evidence>
<dbReference type="Pfam" id="PF00209">
    <property type="entry name" value="SNF"/>
    <property type="match status" value="2"/>
</dbReference>
<evidence type="ECO:0000256" key="3">
    <source>
        <dbReference type="ARBA" id="ARBA00022692"/>
    </source>
</evidence>
<feature type="transmembrane region" description="Helical" evidence="7">
    <location>
        <begin position="299"/>
        <end position="322"/>
    </location>
</feature>
<keyword evidence="5 7" id="KW-0472">Membrane</keyword>
<name>A0AAW6SVM8_9BACI</name>
<dbReference type="GO" id="GO:0016020">
    <property type="term" value="C:membrane"/>
    <property type="evidence" value="ECO:0007669"/>
    <property type="project" value="UniProtKB-SubCell"/>
</dbReference>
<dbReference type="GO" id="GO:0015293">
    <property type="term" value="F:symporter activity"/>
    <property type="evidence" value="ECO:0007669"/>
    <property type="project" value="UniProtKB-KW"/>
</dbReference>
<dbReference type="CDD" id="cd10336">
    <property type="entry name" value="SLC6sbd_Tyt1-Like"/>
    <property type="match status" value="1"/>
</dbReference>
<feature type="transmembrane region" description="Helical" evidence="7">
    <location>
        <begin position="255"/>
        <end position="279"/>
    </location>
</feature>
<accession>A0AAW6SVM8</accession>
<dbReference type="InterPro" id="IPR047218">
    <property type="entry name" value="YocR/YhdH-like"/>
</dbReference>
<dbReference type="SUPFAM" id="SSF161070">
    <property type="entry name" value="SNF-like"/>
    <property type="match status" value="1"/>
</dbReference>
<proteinExistence type="inferred from homology"/>
<reference evidence="8" key="1">
    <citation type="submission" date="2023-03" db="EMBL/GenBank/DDBJ databases">
        <title>Bacterial isolates from washroom surfaces on a university campus.</title>
        <authorList>
            <person name="Holman D.B."/>
            <person name="Gzyl K.E."/>
            <person name="Taheri A.E."/>
        </authorList>
    </citation>
    <scope>NUCLEOTIDE SEQUENCE</scope>
    <source>
        <strain evidence="8">RD03</strain>
    </source>
</reference>
<dbReference type="PROSITE" id="PS50267">
    <property type="entry name" value="NA_NEUROTRAN_SYMP_3"/>
    <property type="match status" value="1"/>
</dbReference>
<keyword evidence="2 6" id="KW-0813">Transport</keyword>
<evidence type="ECO:0000256" key="5">
    <source>
        <dbReference type="ARBA" id="ARBA00023136"/>
    </source>
</evidence>
<feature type="transmembrane region" description="Helical" evidence="7">
    <location>
        <begin position="177"/>
        <end position="205"/>
    </location>
</feature>
<dbReference type="InterPro" id="IPR037272">
    <property type="entry name" value="SNS_sf"/>
</dbReference>
<comment type="subcellular location">
    <subcellularLocation>
        <location evidence="1">Membrane</location>
        <topology evidence="1">Multi-pass membrane protein</topology>
    </subcellularLocation>
</comment>
<dbReference type="AlphaFoldDB" id="A0AAW6SVM8"/>
<dbReference type="RefSeq" id="WP_251338822.1">
    <property type="nucleotide sequence ID" value="NZ_JAMATW010000004.1"/>
</dbReference>
<feature type="transmembrane region" description="Helical" evidence="7">
    <location>
        <begin position="225"/>
        <end position="243"/>
    </location>
</feature>
<dbReference type="PANTHER" id="PTHR42948:SF1">
    <property type="entry name" value="TRANSPORTER"/>
    <property type="match status" value="1"/>
</dbReference>
<feature type="transmembrane region" description="Helical" evidence="7">
    <location>
        <begin position="382"/>
        <end position="401"/>
    </location>
</feature>
<evidence type="ECO:0000256" key="1">
    <source>
        <dbReference type="ARBA" id="ARBA00004141"/>
    </source>
</evidence>
<organism evidence="8 9">
    <name type="scientific">Heyndrickxia oleronia</name>
    <dbReference type="NCBI Taxonomy" id="38875"/>
    <lineage>
        <taxon>Bacteria</taxon>
        <taxon>Bacillati</taxon>
        <taxon>Bacillota</taxon>
        <taxon>Bacilli</taxon>
        <taxon>Bacillales</taxon>
        <taxon>Bacillaceae</taxon>
        <taxon>Heyndrickxia</taxon>
    </lineage>
</organism>
<protein>
    <recommendedName>
        <fullName evidence="6">Transporter</fullName>
    </recommendedName>
</protein>
<keyword evidence="4 7" id="KW-1133">Transmembrane helix</keyword>
<feature type="transmembrane region" description="Helical" evidence="7">
    <location>
        <begin position="87"/>
        <end position="117"/>
    </location>
</feature>
<keyword evidence="3 6" id="KW-0812">Transmembrane</keyword>
<feature type="transmembrane region" description="Helical" evidence="7">
    <location>
        <begin position="144"/>
        <end position="165"/>
    </location>
</feature>
<evidence type="ECO:0000256" key="2">
    <source>
        <dbReference type="ARBA" id="ARBA00022448"/>
    </source>
</evidence>
<feature type="transmembrane region" description="Helical" evidence="7">
    <location>
        <begin position="343"/>
        <end position="362"/>
    </location>
</feature>
<dbReference type="PROSITE" id="PS00610">
    <property type="entry name" value="NA_NEUROTRAN_SYMP_1"/>
    <property type="match status" value="1"/>
</dbReference>
<feature type="transmembrane region" description="Helical" evidence="7">
    <location>
        <begin position="422"/>
        <end position="443"/>
    </location>
</feature>
<comment type="similarity">
    <text evidence="6">Belongs to the sodium:neurotransmitter symporter (SNF) (TC 2.A.22) family.</text>
</comment>
<dbReference type="EMBL" id="JAROYP010000003">
    <property type="protein sequence ID" value="MDH5160639.1"/>
    <property type="molecule type" value="Genomic_DNA"/>
</dbReference>
<evidence type="ECO:0000256" key="7">
    <source>
        <dbReference type="SAM" id="Phobius"/>
    </source>
</evidence>
<evidence type="ECO:0000256" key="4">
    <source>
        <dbReference type="ARBA" id="ARBA00022989"/>
    </source>
</evidence>
<evidence type="ECO:0000313" key="8">
    <source>
        <dbReference type="EMBL" id="MDH5160639.1"/>
    </source>
</evidence>
<gene>
    <name evidence="8" type="ORF">P5X88_06795</name>
</gene>
<evidence type="ECO:0000256" key="6">
    <source>
        <dbReference type="RuleBase" id="RU003732"/>
    </source>
</evidence>
<feature type="transmembrane region" description="Helical" evidence="7">
    <location>
        <begin position="12"/>
        <end position="30"/>
    </location>
</feature>
<dbReference type="PRINTS" id="PR00176">
    <property type="entry name" value="NANEUSMPORT"/>
</dbReference>
<feature type="transmembrane region" description="Helical" evidence="7">
    <location>
        <begin position="42"/>
        <end position="66"/>
    </location>
</feature>
<comment type="caution">
    <text evidence="8">The sequence shown here is derived from an EMBL/GenBank/DDBJ whole genome shotgun (WGS) entry which is preliminary data.</text>
</comment>
<dbReference type="Proteomes" id="UP001159179">
    <property type="component" value="Unassembled WGS sequence"/>
</dbReference>